<dbReference type="Proteomes" id="UP001429357">
    <property type="component" value="Unassembled WGS sequence"/>
</dbReference>
<accession>A0ABV0EYU3</accession>
<evidence type="ECO:0000313" key="1">
    <source>
        <dbReference type="EMBL" id="MEO1780980.1"/>
    </source>
</evidence>
<name>A0ABV0EYU3_9ENTE</name>
<dbReference type="EMBL" id="MAEI02000001">
    <property type="protein sequence ID" value="MEO1780980.1"/>
    <property type="molecule type" value="Genomic_DNA"/>
</dbReference>
<evidence type="ECO:0000313" key="2">
    <source>
        <dbReference type="Proteomes" id="UP001429357"/>
    </source>
</evidence>
<protein>
    <submittedName>
        <fullName evidence="1">Uncharacterized protein</fullName>
    </submittedName>
</protein>
<comment type="caution">
    <text evidence="1">The sequence shown here is derived from an EMBL/GenBank/DDBJ whole genome shotgun (WGS) entry which is preliminary data.</text>
</comment>
<reference evidence="2" key="1">
    <citation type="submission" date="2016-06" db="EMBL/GenBank/DDBJ databases">
        <title>Four novel species of enterococci isolated from chicken manure.</title>
        <authorList>
            <person name="Van Tyne D."/>
        </authorList>
    </citation>
    <scope>NUCLEOTIDE SEQUENCE [LARGE SCALE GENOMIC DNA]</scope>
    <source>
        <strain evidence="2">JM9A</strain>
    </source>
</reference>
<reference evidence="1 2" key="2">
    <citation type="submission" date="2024-02" db="EMBL/GenBank/DDBJ databases">
        <title>The Genome Sequence of Enterococcus diestrammenae JM9A.</title>
        <authorList>
            <person name="Earl A."/>
            <person name="Manson A."/>
            <person name="Gilmore M."/>
            <person name="Sanders J."/>
            <person name="Shea T."/>
            <person name="Howe W."/>
            <person name="Livny J."/>
            <person name="Cuomo C."/>
            <person name="Neafsey D."/>
            <person name="Birren B."/>
        </authorList>
    </citation>
    <scope>NUCLEOTIDE SEQUENCE [LARGE SCALE GENOMIC DNA]</scope>
    <source>
        <strain evidence="1 2">JM9A</strain>
    </source>
</reference>
<organism evidence="1 2">
    <name type="scientific">Enterococcus diestrammenae</name>
    <dbReference type="NCBI Taxonomy" id="1155073"/>
    <lineage>
        <taxon>Bacteria</taxon>
        <taxon>Bacillati</taxon>
        <taxon>Bacillota</taxon>
        <taxon>Bacilli</taxon>
        <taxon>Lactobacillales</taxon>
        <taxon>Enterococcaceae</taxon>
        <taxon>Enterococcus</taxon>
    </lineage>
</organism>
<sequence>MNYLVVCQSTPDKRNMIQQVFLALMMYGDPGWKVNKGSYTIFNPTTNSRIDFKTITQMSWLDNVVYHDIYRSFLYNQTETFEVKQTYDTYIRRTRKHYGKPNRFLEKLMKRMKSGDASFNSFGKKVQF</sequence>
<keyword evidence="2" id="KW-1185">Reference proteome</keyword>
<gene>
    <name evidence="1" type="ORF">BAU18_000558</name>
</gene>
<proteinExistence type="predicted"/>